<dbReference type="Gene3D" id="3.30.70.270">
    <property type="match status" value="1"/>
</dbReference>
<comment type="caution">
    <text evidence="2">The sequence shown here is derived from an EMBL/GenBank/DDBJ whole genome shotgun (WGS) entry which is preliminary data.</text>
</comment>
<feature type="compositionally biased region" description="Low complexity" evidence="1">
    <location>
        <begin position="137"/>
        <end position="146"/>
    </location>
</feature>
<feature type="compositionally biased region" description="Polar residues" evidence="1">
    <location>
        <begin position="99"/>
        <end position="118"/>
    </location>
</feature>
<evidence type="ECO:0000313" key="3">
    <source>
        <dbReference type="Proteomes" id="UP000499080"/>
    </source>
</evidence>
<evidence type="ECO:0000256" key="1">
    <source>
        <dbReference type="SAM" id="MobiDB-lite"/>
    </source>
</evidence>
<sequence length="347" mass="39450">MAFNLTEDDIVDSIAECGKDISLADIHLHYGLLARKEPTERATEWMIKLQAMAANKYDENTIPGIHLYMDIVKSGNIVHPPNTNKNSIPITFNLELTSPTNQSTDVNMEPTQASSTNEIEIHSIADDSKETNKVKKPNNPNIKNDANPLIELKNRFNGLEIQTDKIIHPNIPPVSLLRKLLIARNSQAPKSTKSIIETKNAYEILEDESDITTDDRENSAESEVVPPIMLRYNDDYIKILTDIRKVCGPTENKFSNGLVKIFPGSWEHHTQISNHCRNQGTPEEHYQDVEKVLTLLHKARLTLKPEKCHFFQRQLEFLEEMSSLNVLAEYEEGCQRVCFFLSNQSKA</sequence>
<dbReference type="InterPro" id="IPR043502">
    <property type="entry name" value="DNA/RNA_pol_sf"/>
</dbReference>
<protein>
    <submittedName>
        <fullName evidence="2">Uncharacterized protein</fullName>
    </submittedName>
</protein>
<keyword evidence="3" id="KW-1185">Reference proteome</keyword>
<dbReference type="SUPFAM" id="SSF56672">
    <property type="entry name" value="DNA/RNA polymerases"/>
    <property type="match status" value="1"/>
</dbReference>
<proteinExistence type="predicted"/>
<evidence type="ECO:0000313" key="2">
    <source>
        <dbReference type="EMBL" id="GBN65882.1"/>
    </source>
</evidence>
<feature type="compositionally biased region" description="Basic and acidic residues" evidence="1">
    <location>
        <begin position="119"/>
        <end position="133"/>
    </location>
</feature>
<dbReference type="AlphaFoldDB" id="A0A4Y2QR66"/>
<reference evidence="2 3" key="1">
    <citation type="journal article" date="2019" name="Sci. Rep.">
        <title>Orb-weaving spider Araneus ventricosus genome elucidates the spidroin gene catalogue.</title>
        <authorList>
            <person name="Kono N."/>
            <person name="Nakamura H."/>
            <person name="Ohtoshi R."/>
            <person name="Moran D.A.P."/>
            <person name="Shinohara A."/>
            <person name="Yoshida Y."/>
            <person name="Fujiwara M."/>
            <person name="Mori M."/>
            <person name="Tomita M."/>
            <person name="Arakawa K."/>
        </authorList>
    </citation>
    <scope>NUCLEOTIDE SEQUENCE [LARGE SCALE GENOMIC DNA]</scope>
</reference>
<gene>
    <name evidence="2" type="ORF">AVEN_223678_1</name>
</gene>
<feature type="region of interest" description="Disordered" evidence="1">
    <location>
        <begin position="99"/>
        <end position="146"/>
    </location>
</feature>
<dbReference type="GO" id="GO:0071897">
    <property type="term" value="P:DNA biosynthetic process"/>
    <property type="evidence" value="ECO:0007669"/>
    <property type="project" value="UniProtKB-ARBA"/>
</dbReference>
<dbReference type="EMBL" id="BGPR01014590">
    <property type="protein sequence ID" value="GBN65882.1"/>
    <property type="molecule type" value="Genomic_DNA"/>
</dbReference>
<accession>A0A4Y2QR66</accession>
<dbReference type="Proteomes" id="UP000499080">
    <property type="component" value="Unassembled WGS sequence"/>
</dbReference>
<organism evidence="2 3">
    <name type="scientific">Araneus ventricosus</name>
    <name type="common">Orbweaver spider</name>
    <name type="synonym">Epeira ventricosa</name>
    <dbReference type="NCBI Taxonomy" id="182803"/>
    <lineage>
        <taxon>Eukaryota</taxon>
        <taxon>Metazoa</taxon>
        <taxon>Ecdysozoa</taxon>
        <taxon>Arthropoda</taxon>
        <taxon>Chelicerata</taxon>
        <taxon>Arachnida</taxon>
        <taxon>Araneae</taxon>
        <taxon>Araneomorphae</taxon>
        <taxon>Entelegynae</taxon>
        <taxon>Araneoidea</taxon>
        <taxon>Araneidae</taxon>
        <taxon>Araneus</taxon>
    </lineage>
</organism>
<dbReference type="InterPro" id="IPR043128">
    <property type="entry name" value="Rev_trsase/Diguanyl_cyclase"/>
</dbReference>
<name>A0A4Y2QR66_ARAVE</name>